<keyword evidence="4" id="KW-1185">Reference proteome</keyword>
<comment type="caution">
    <text evidence="3">The sequence shown here is derived from an EMBL/GenBank/DDBJ whole genome shotgun (WGS) entry which is preliminary data.</text>
</comment>
<dbReference type="OrthoDB" id="8954335at2759"/>
<dbReference type="Pfam" id="PF01926">
    <property type="entry name" value="MMR_HSR1"/>
    <property type="match status" value="1"/>
</dbReference>
<protein>
    <recommendedName>
        <fullName evidence="2">G domain-containing protein</fullName>
    </recommendedName>
</protein>
<proteinExistence type="predicted"/>
<evidence type="ECO:0000313" key="4">
    <source>
        <dbReference type="Proteomes" id="UP000237271"/>
    </source>
</evidence>
<dbReference type="InterPro" id="IPR027417">
    <property type="entry name" value="P-loop_NTPase"/>
</dbReference>
<dbReference type="Proteomes" id="UP000237271">
    <property type="component" value="Unassembled WGS sequence"/>
</dbReference>
<sequence>MAKTNYLFLGNPGTGKSTLINCLIGKPVFNAGVTYGGGLTDFFQRYEHNGVLYMDTPGLADRKLMKKAAEAITQALRYSGTYKLFFMVRLENGRVVADDLSTIETVMSCIDMNEVPFSIIINNVKKRQFNEIMKKEDAYKEVVTIVNAGQYTSPVIEFIPTLSELDEVDNALAELPDHTTKFIQRWAPTVKIDPENVSEVRPADFVSVLKDLSAELKRLREDNNALRQRMDELQKKKGFFCDVGMEVDNTVSAVNSLIYTIFSPFTSALLGIRN</sequence>
<dbReference type="Gene3D" id="3.40.50.300">
    <property type="entry name" value="P-loop containing nucleotide triphosphate hydrolases"/>
    <property type="match status" value="1"/>
</dbReference>
<accession>A0A2P4YBV3</accession>
<dbReference type="CDD" id="cd00882">
    <property type="entry name" value="Ras_like_GTPase"/>
    <property type="match status" value="1"/>
</dbReference>
<evidence type="ECO:0000256" key="1">
    <source>
        <dbReference type="SAM" id="Coils"/>
    </source>
</evidence>
<keyword evidence="1" id="KW-0175">Coiled coil</keyword>
<dbReference type="InterPro" id="IPR006073">
    <property type="entry name" value="GTP-bd"/>
</dbReference>
<feature type="domain" description="G" evidence="2">
    <location>
        <begin position="7"/>
        <end position="122"/>
    </location>
</feature>
<name>A0A2P4YBV3_9STRA</name>
<gene>
    <name evidence="3" type="ORF">PHPALM_7648</name>
</gene>
<organism evidence="3 4">
    <name type="scientific">Phytophthora palmivora</name>
    <dbReference type="NCBI Taxonomy" id="4796"/>
    <lineage>
        <taxon>Eukaryota</taxon>
        <taxon>Sar</taxon>
        <taxon>Stramenopiles</taxon>
        <taxon>Oomycota</taxon>
        <taxon>Peronosporomycetes</taxon>
        <taxon>Peronosporales</taxon>
        <taxon>Peronosporaceae</taxon>
        <taxon>Phytophthora</taxon>
    </lineage>
</organism>
<dbReference type="EMBL" id="NCKW01003931">
    <property type="protein sequence ID" value="POM75270.1"/>
    <property type="molecule type" value="Genomic_DNA"/>
</dbReference>
<feature type="coiled-coil region" evidence="1">
    <location>
        <begin position="209"/>
        <end position="236"/>
    </location>
</feature>
<dbReference type="SUPFAM" id="SSF52540">
    <property type="entry name" value="P-loop containing nucleoside triphosphate hydrolases"/>
    <property type="match status" value="1"/>
</dbReference>
<dbReference type="GO" id="GO:0005525">
    <property type="term" value="F:GTP binding"/>
    <property type="evidence" value="ECO:0007669"/>
    <property type="project" value="InterPro"/>
</dbReference>
<dbReference type="AlphaFoldDB" id="A0A2P4YBV3"/>
<evidence type="ECO:0000259" key="2">
    <source>
        <dbReference type="Pfam" id="PF01926"/>
    </source>
</evidence>
<reference evidence="3 4" key="1">
    <citation type="journal article" date="2017" name="Genome Biol. Evol.">
        <title>Phytophthora megakarya and P. palmivora, closely related causal agents of cacao black pod rot, underwent increases in genome sizes and gene numbers by different mechanisms.</title>
        <authorList>
            <person name="Ali S.S."/>
            <person name="Shao J."/>
            <person name="Lary D.J."/>
            <person name="Kronmiller B."/>
            <person name="Shen D."/>
            <person name="Strem M.D."/>
            <person name="Amoako-Attah I."/>
            <person name="Akrofi A.Y."/>
            <person name="Begoude B.A."/>
            <person name="Ten Hoopen G.M."/>
            <person name="Coulibaly K."/>
            <person name="Kebe B.I."/>
            <person name="Melnick R.L."/>
            <person name="Guiltinan M.J."/>
            <person name="Tyler B.M."/>
            <person name="Meinhardt L.W."/>
            <person name="Bailey B.A."/>
        </authorList>
    </citation>
    <scope>NUCLEOTIDE SEQUENCE [LARGE SCALE GENOMIC DNA]</scope>
    <source>
        <strain evidence="4">sbr112.9</strain>
    </source>
</reference>
<evidence type="ECO:0000313" key="3">
    <source>
        <dbReference type="EMBL" id="POM75270.1"/>
    </source>
</evidence>